<feature type="binding site" evidence="9">
    <location>
        <position position="177"/>
    </location>
    <ligand>
        <name>substrate</name>
    </ligand>
</feature>
<dbReference type="Pfam" id="PF01960">
    <property type="entry name" value="ArgJ"/>
    <property type="match status" value="1"/>
</dbReference>
<dbReference type="EC" id="2.3.1.35" evidence="9"/>
<sequence length="404" mass="42549">MKQGSDPEFLPVAGIRLGTASAGIKYAERRDLVAIELNEGASCAAVFTRNAFCAAPVTVAREHLGVGMPRYLLINSGNANAGTGRDGVRAARETCQVLAAARGCAGDRVLPFSTGVIGEPLPAHKIALAVPDLLSSLRAGGWGEAARAIMTTDTVPKLTSRRIEIEGRAVTVTGMAKGSGMIRPDMATMLAFIATDAAVEQHLLQHCLEEAVAPSFNSITVDGDTSTNDACVLIASGESGCSLIDHPGAPGYAPLAEAVREVCMELARAIVKDGEGATKLVEVLVEAARDREEARAVAYTIAHSPLVKTAVFASDPNWGRILAAVGRAGLSELDIDAVEIWLDDLCIVRDGGRAADYTEQAGQRVMDRAEFTVRVVLGRGDAGARVLTCDLSYDYVKINAEYRT</sequence>
<feature type="binding site" evidence="9">
    <location>
        <position position="151"/>
    </location>
    <ligand>
        <name>substrate</name>
    </ligand>
</feature>
<feature type="site" description="Involved in the stabilization of negative charge on the oxyanion by the formation of the oxyanion hole" evidence="9">
    <location>
        <position position="114"/>
    </location>
</feature>
<feature type="site" description="Cleavage; by autolysis" evidence="9">
    <location>
        <begin position="187"/>
        <end position="188"/>
    </location>
</feature>
<comment type="catalytic activity">
    <reaction evidence="9">
        <text>L-glutamate + acetyl-CoA = N-acetyl-L-glutamate + CoA + H(+)</text>
        <dbReference type="Rhea" id="RHEA:24292"/>
        <dbReference type="ChEBI" id="CHEBI:15378"/>
        <dbReference type="ChEBI" id="CHEBI:29985"/>
        <dbReference type="ChEBI" id="CHEBI:44337"/>
        <dbReference type="ChEBI" id="CHEBI:57287"/>
        <dbReference type="ChEBI" id="CHEBI:57288"/>
        <dbReference type="EC" id="2.3.1.1"/>
    </reaction>
</comment>
<dbReference type="InterPro" id="IPR042195">
    <property type="entry name" value="ArgJ_beta_C"/>
</dbReference>
<reference evidence="11 13" key="2">
    <citation type="submission" date="2018-01" db="EMBL/GenBank/DDBJ databases">
        <title>Novel co-symbiosis in the lucinid bivalve Phacoides pectinatus.</title>
        <authorList>
            <person name="Lim S.J."/>
            <person name="Davis B.G."/>
            <person name="Gill D.E."/>
            <person name="Engel A.S."/>
            <person name="Anderson L.C."/>
            <person name="Campbell B.J."/>
        </authorList>
    </citation>
    <scope>NUCLEOTIDE SEQUENCE [LARGE SCALE GENOMIC DNA]</scope>
    <source>
        <strain evidence="11">N3_P5</strain>
    </source>
</reference>
<gene>
    <name evidence="9 11" type="primary">argJ</name>
    <name evidence="10" type="ORF">B0D84_00815</name>
    <name evidence="11" type="ORF">C3L24_11360</name>
</gene>
<comment type="pathway">
    <text evidence="9">Amino-acid biosynthesis; L-arginine biosynthesis; N(2)-acetyl-L-ornithine from L-glutamate: step 1/4.</text>
</comment>
<protein>
    <recommendedName>
        <fullName evidence="9">Arginine biosynthesis bifunctional protein ArgJ</fullName>
    </recommendedName>
    <domain>
        <recommendedName>
            <fullName evidence="9">Glutamate N-acetyltransferase</fullName>
            <ecNumber evidence="9">2.3.1.35</ecNumber>
        </recommendedName>
        <alternativeName>
            <fullName evidence="9">Ornithine acetyltransferase</fullName>
            <shortName evidence="9">OATase</shortName>
        </alternativeName>
        <alternativeName>
            <fullName evidence="9">Ornithine transacetylase</fullName>
        </alternativeName>
    </domain>
    <domain>
        <recommendedName>
            <fullName evidence="9">Amino-acid acetyltransferase</fullName>
            <ecNumber evidence="9">2.3.1.1</ecNumber>
        </recommendedName>
        <alternativeName>
            <fullName evidence="9">N-acetylglutamate synthase</fullName>
            <shortName evidence="9">AGSase</shortName>
        </alternativeName>
    </domain>
    <component>
        <recommendedName>
            <fullName evidence="9">Arginine biosynthesis bifunctional protein ArgJ alpha chain</fullName>
        </recommendedName>
    </component>
    <component>
        <recommendedName>
            <fullName evidence="9">Arginine biosynthesis bifunctional protein ArgJ beta chain</fullName>
        </recommendedName>
    </component>
</protein>
<name>A0A657PKK9_9GAMM</name>
<feature type="binding site" evidence="9">
    <location>
        <position position="404"/>
    </location>
    <ligand>
        <name>substrate</name>
    </ligand>
</feature>
<comment type="pathway">
    <text evidence="9">Amino-acid biosynthesis; L-arginine biosynthesis; L-ornithine and N-acetyl-L-glutamate from L-glutamate and N(2)-acetyl-L-ornithine (cyclic): step 1/1.</text>
</comment>
<organism evidence="10 12">
    <name type="scientific">Candidatus Sedimenticola endophacoides</name>
    <dbReference type="NCBI Taxonomy" id="2548426"/>
    <lineage>
        <taxon>Bacteria</taxon>
        <taxon>Pseudomonadati</taxon>
        <taxon>Pseudomonadota</taxon>
        <taxon>Gammaproteobacteria</taxon>
        <taxon>Chromatiales</taxon>
        <taxon>Sedimenticolaceae</taxon>
        <taxon>Sedimenticola</taxon>
    </lineage>
</organism>
<evidence type="ECO:0000256" key="7">
    <source>
        <dbReference type="ARBA" id="ARBA00023315"/>
    </source>
</evidence>
<evidence type="ECO:0000313" key="13">
    <source>
        <dbReference type="Proteomes" id="UP000250928"/>
    </source>
</evidence>
<keyword evidence="9" id="KW-0963">Cytoplasm</keyword>
<dbReference type="NCBIfam" id="NF003802">
    <property type="entry name" value="PRK05388.1"/>
    <property type="match status" value="1"/>
</dbReference>
<feature type="site" description="Involved in the stabilization of negative charge on the oxyanion by the formation of the oxyanion hole" evidence="9">
    <location>
        <position position="115"/>
    </location>
</feature>
<feature type="binding site" evidence="9">
    <location>
        <position position="399"/>
    </location>
    <ligand>
        <name>substrate</name>
    </ligand>
</feature>
<dbReference type="InterPro" id="IPR016117">
    <property type="entry name" value="ArgJ-like_dom_sf"/>
</dbReference>
<dbReference type="EC" id="2.3.1.1" evidence="9"/>
<keyword evidence="5 9" id="KW-0808">Transferase</keyword>
<feature type="binding site" evidence="9">
    <location>
        <position position="188"/>
    </location>
    <ligand>
        <name>substrate</name>
    </ligand>
</feature>
<dbReference type="HAMAP" id="MF_01106">
    <property type="entry name" value="ArgJ"/>
    <property type="match status" value="1"/>
</dbReference>
<comment type="similarity">
    <text evidence="1 9">Belongs to the ArgJ family.</text>
</comment>
<comment type="subcellular location">
    <subcellularLocation>
        <location evidence="9">Cytoplasm</location>
    </subcellularLocation>
</comment>
<dbReference type="SUPFAM" id="SSF56266">
    <property type="entry name" value="DmpA/ArgJ-like"/>
    <property type="match status" value="1"/>
</dbReference>
<feature type="binding site" evidence="9">
    <location>
        <position position="275"/>
    </location>
    <ligand>
        <name>substrate</name>
    </ligand>
</feature>
<feature type="active site" description="Nucleophile" evidence="9">
    <location>
        <position position="188"/>
    </location>
</feature>
<dbReference type="EMBL" id="MUIE01000069">
    <property type="protein sequence ID" value="OQX37182.1"/>
    <property type="molecule type" value="Genomic_DNA"/>
</dbReference>
<dbReference type="Proteomes" id="UP000250928">
    <property type="component" value="Unassembled WGS sequence"/>
</dbReference>
<reference evidence="10 12" key="1">
    <citation type="submission" date="2017-02" db="EMBL/GenBank/DDBJ databases">
        <title>Novel co-symbiosis in the unique lucinid bivalve Phacoides pectinatus.</title>
        <authorList>
            <person name="Lim S.J."/>
            <person name="Davis B.G."/>
            <person name="Gill D.E."/>
            <person name="Engel A.S."/>
            <person name="Anderson L.C."/>
            <person name="Campbell B.J."/>
        </authorList>
    </citation>
    <scope>NUCLEOTIDE SEQUENCE [LARGE SCALE GENOMIC DNA]</scope>
    <source>
        <strain evidence="10">LUC13016_P6</strain>
    </source>
</reference>
<dbReference type="GO" id="GO:0005737">
    <property type="term" value="C:cytoplasm"/>
    <property type="evidence" value="ECO:0007669"/>
    <property type="project" value="UniProtKB-SubCell"/>
</dbReference>
<dbReference type="Gene3D" id="3.60.70.12">
    <property type="entry name" value="L-amino peptidase D-ALA esterase/amidase"/>
    <property type="match status" value="1"/>
</dbReference>
<evidence type="ECO:0000256" key="6">
    <source>
        <dbReference type="ARBA" id="ARBA00022813"/>
    </source>
</evidence>
<evidence type="ECO:0000256" key="5">
    <source>
        <dbReference type="ARBA" id="ARBA00022679"/>
    </source>
</evidence>
<dbReference type="Gene3D" id="3.10.20.340">
    <property type="entry name" value="ArgJ beta chain, C-terminal domain"/>
    <property type="match status" value="1"/>
</dbReference>
<dbReference type="InterPro" id="IPR002813">
    <property type="entry name" value="Arg_biosynth_ArgJ"/>
</dbReference>
<dbReference type="UniPathway" id="UPA00068">
    <property type="reaction ID" value="UER00106"/>
</dbReference>
<dbReference type="GO" id="GO:0004358">
    <property type="term" value="F:L-glutamate N-acetyltransferase activity, acting on acetyl-L-ornithine as donor"/>
    <property type="evidence" value="ECO:0007669"/>
    <property type="project" value="UniProtKB-UniRule"/>
</dbReference>
<evidence type="ECO:0000256" key="9">
    <source>
        <dbReference type="HAMAP-Rule" id="MF_01106"/>
    </source>
</evidence>
<keyword evidence="9" id="KW-0511">Multifunctional enzyme</keyword>
<keyword evidence="7 9" id="KW-0012">Acyltransferase</keyword>
<feature type="chain" id="PRO_5042633007" description="Arginine biosynthesis bifunctional protein ArgJ beta chain" evidence="9">
    <location>
        <begin position="188"/>
        <end position="404"/>
    </location>
</feature>
<keyword evidence="12" id="KW-1185">Reference proteome</keyword>
<evidence type="ECO:0000256" key="2">
    <source>
        <dbReference type="ARBA" id="ARBA00011475"/>
    </source>
</evidence>
<dbReference type="EMBL" id="PQCO01000267">
    <property type="protein sequence ID" value="PUD99174.1"/>
    <property type="molecule type" value="Genomic_DNA"/>
</dbReference>
<comment type="catalytic activity">
    <reaction evidence="8 9">
        <text>N(2)-acetyl-L-ornithine + L-glutamate = N-acetyl-L-glutamate + L-ornithine</text>
        <dbReference type="Rhea" id="RHEA:15349"/>
        <dbReference type="ChEBI" id="CHEBI:29985"/>
        <dbReference type="ChEBI" id="CHEBI:44337"/>
        <dbReference type="ChEBI" id="CHEBI:46911"/>
        <dbReference type="ChEBI" id="CHEBI:57805"/>
        <dbReference type="EC" id="2.3.1.35"/>
    </reaction>
</comment>
<keyword evidence="4 9" id="KW-0028">Amino-acid biosynthesis</keyword>
<keyword evidence="3 9" id="KW-0055">Arginine biosynthesis</keyword>
<dbReference type="FunFam" id="3.10.20.340:FF:000001">
    <property type="entry name" value="Arginine biosynthesis bifunctional protein ArgJ, chloroplastic"/>
    <property type="match status" value="1"/>
</dbReference>
<dbReference type="Proteomes" id="UP000243361">
    <property type="component" value="Unassembled WGS sequence"/>
</dbReference>
<dbReference type="FunFam" id="3.60.70.12:FF:000001">
    <property type="entry name" value="Arginine biosynthesis bifunctional protein ArgJ, chloroplastic"/>
    <property type="match status" value="1"/>
</dbReference>
<dbReference type="GO" id="GO:0004042">
    <property type="term" value="F:L-glutamate N-acetyltransferase activity"/>
    <property type="evidence" value="ECO:0007669"/>
    <property type="project" value="UniProtKB-UniRule"/>
</dbReference>
<dbReference type="GO" id="GO:0006526">
    <property type="term" value="P:L-arginine biosynthetic process"/>
    <property type="evidence" value="ECO:0007669"/>
    <property type="project" value="UniProtKB-UniRule"/>
</dbReference>
<dbReference type="PANTHER" id="PTHR23100">
    <property type="entry name" value="ARGININE BIOSYNTHESIS BIFUNCTIONAL PROTEIN ARGJ"/>
    <property type="match status" value="1"/>
</dbReference>
<comment type="caution">
    <text evidence="10">The sequence shown here is derived from an EMBL/GenBank/DDBJ whole genome shotgun (WGS) entry which is preliminary data.</text>
</comment>
<feature type="chain" id="PRO_5042633006" description="Arginine biosynthesis bifunctional protein ArgJ alpha chain" evidence="9">
    <location>
        <begin position="1"/>
        <end position="187"/>
    </location>
</feature>
<evidence type="ECO:0000256" key="3">
    <source>
        <dbReference type="ARBA" id="ARBA00022571"/>
    </source>
</evidence>
<accession>A0A657PKK9</accession>
<evidence type="ECO:0000256" key="8">
    <source>
        <dbReference type="ARBA" id="ARBA00049439"/>
    </source>
</evidence>
<evidence type="ECO:0000313" key="11">
    <source>
        <dbReference type="EMBL" id="PUD99174.1"/>
    </source>
</evidence>
<evidence type="ECO:0000313" key="10">
    <source>
        <dbReference type="EMBL" id="OQX37182.1"/>
    </source>
</evidence>
<comment type="function">
    <text evidence="9">Catalyzes two activities which are involved in the cyclic version of arginine biosynthesis: the synthesis of N-acetylglutamate from glutamate and acetyl-CoA as the acetyl donor, and of ornithine by transacetylation between N(2)-acetylornithine and glutamate.</text>
</comment>
<keyword evidence="6 9" id="KW-0068">Autocatalytic cleavage</keyword>
<dbReference type="PANTHER" id="PTHR23100:SF0">
    <property type="entry name" value="ARGININE BIOSYNTHESIS BIFUNCTIONAL PROTEIN ARGJ, MITOCHONDRIAL"/>
    <property type="match status" value="1"/>
</dbReference>
<proteinExistence type="inferred from homology"/>
<evidence type="ECO:0000256" key="4">
    <source>
        <dbReference type="ARBA" id="ARBA00022605"/>
    </source>
</evidence>
<evidence type="ECO:0000313" key="12">
    <source>
        <dbReference type="Proteomes" id="UP000243361"/>
    </source>
</evidence>
<dbReference type="AlphaFoldDB" id="A0A657PKK9"/>
<evidence type="ECO:0000256" key="1">
    <source>
        <dbReference type="ARBA" id="ARBA00006774"/>
    </source>
</evidence>
<dbReference type="CDD" id="cd02152">
    <property type="entry name" value="OAT"/>
    <property type="match status" value="1"/>
</dbReference>
<dbReference type="NCBIfam" id="TIGR00120">
    <property type="entry name" value="ArgJ"/>
    <property type="match status" value="1"/>
</dbReference>
<dbReference type="GO" id="GO:0006592">
    <property type="term" value="P:ornithine biosynthetic process"/>
    <property type="evidence" value="ECO:0007669"/>
    <property type="project" value="TreeGrafter"/>
</dbReference>
<comment type="subunit">
    <text evidence="2 9">Heterotetramer of two alpha and two beta chains.</text>
</comment>